<evidence type="ECO:0000259" key="1">
    <source>
        <dbReference type="Pfam" id="PF09414"/>
    </source>
</evidence>
<dbReference type="Pfam" id="PF09414">
    <property type="entry name" value="RNA_ligase"/>
    <property type="match status" value="1"/>
</dbReference>
<keyword evidence="3" id="KW-1185">Reference proteome</keyword>
<reference evidence="2 3" key="1">
    <citation type="submission" date="2022-03" db="EMBL/GenBank/DDBJ databases">
        <title>Ignatzschineria rhizosphaerae HR5S32.</title>
        <authorList>
            <person name="Sun J.Q."/>
            <person name="Feng J.Y."/>
        </authorList>
    </citation>
    <scope>NUCLEOTIDE SEQUENCE [LARGE SCALE GENOMIC DNA]</scope>
    <source>
        <strain evidence="2 3">HR5S32</strain>
    </source>
</reference>
<proteinExistence type="predicted"/>
<evidence type="ECO:0000313" key="3">
    <source>
        <dbReference type="Proteomes" id="UP000829542"/>
    </source>
</evidence>
<dbReference type="Proteomes" id="UP000829542">
    <property type="component" value="Chromosome"/>
</dbReference>
<sequence length="211" mass="23998">MQRYHKVENLFKRKNGKLIEGEFQEKQVELLKNNQWIFSEKIDGVNIRLHWSGEEMTILGRNNNSQIPPHLLAYLETLFEQEEIAKHVYPGCILVGEGYGERIEEPRGSQYKADGVGFVLFDVVAMDGKYCDRHVVEMIAKNLNLEVTPLILEGTLQEAIDFIQTQPTSKFRDTAPMEGLIGTPVGDFLTGSGARIITKLRAEDYPLKDSE</sequence>
<evidence type="ECO:0000313" key="2">
    <source>
        <dbReference type="EMBL" id="UNM95849.1"/>
    </source>
</evidence>
<dbReference type="InterPro" id="IPR021122">
    <property type="entry name" value="RNA_ligase_dom_REL/Rnl2"/>
</dbReference>
<keyword evidence="2" id="KW-0436">Ligase</keyword>
<dbReference type="RefSeq" id="WP_242148519.1">
    <property type="nucleotide sequence ID" value="NZ_CP093379.1"/>
</dbReference>
<dbReference type="SUPFAM" id="SSF56091">
    <property type="entry name" value="DNA ligase/mRNA capping enzyme, catalytic domain"/>
    <property type="match status" value="1"/>
</dbReference>
<dbReference type="EMBL" id="CP093379">
    <property type="protein sequence ID" value="UNM95849.1"/>
    <property type="molecule type" value="Genomic_DNA"/>
</dbReference>
<protein>
    <submittedName>
        <fullName evidence="2">RNA ligase family protein</fullName>
    </submittedName>
</protein>
<name>A0ABY3WZ09_9GAMM</name>
<feature type="domain" description="RNA ligase" evidence="1">
    <location>
        <begin position="35"/>
        <end position="199"/>
    </location>
</feature>
<organism evidence="2 3">
    <name type="scientific">Ignatzschineria rhizosphaerae</name>
    <dbReference type="NCBI Taxonomy" id="2923279"/>
    <lineage>
        <taxon>Bacteria</taxon>
        <taxon>Pseudomonadati</taxon>
        <taxon>Pseudomonadota</taxon>
        <taxon>Gammaproteobacteria</taxon>
        <taxon>Cardiobacteriales</taxon>
        <taxon>Ignatzschineriaceae</taxon>
        <taxon>Ignatzschineria</taxon>
    </lineage>
</organism>
<dbReference type="Gene3D" id="3.30.470.30">
    <property type="entry name" value="DNA ligase/mRNA capping enzyme"/>
    <property type="match status" value="1"/>
</dbReference>
<accession>A0ABY3WZ09</accession>
<gene>
    <name evidence="2" type="ORF">MMG00_11650</name>
</gene>
<dbReference type="GO" id="GO:0016874">
    <property type="term" value="F:ligase activity"/>
    <property type="evidence" value="ECO:0007669"/>
    <property type="project" value="UniProtKB-KW"/>
</dbReference>